<evidence type="ECO:0000313" key="3">
    <source>
        <dbReference type="Proteomes" id="UP001375240"/>
    </source>
</evidence>
<sequence>MAEKMVAPLETANALKRNIALYLHQYWQHQWLAATRGLLPGIHPDNSDAPPADSFEPGELQEDDKMLMARLNTVQKTLDGSFAQLNAYLQRLKASLLKTRIRLWIGAIIGTIFAGSVLIWTLLPSKRFRPPVLLMPSPLAVYVVMSRERSIRRTKESMARIGRIRKAVARSAPVSSEDAYWIRQDNWEGVDWDRVGL</sequence>
<evidence type="ECO:0000256" key="1">
    <source>
        <dbReference type="SAM" id="Phobius"/>
    </source>
</evidence>
<evidence type="ECO:0000313" key="2">
    <source>
        <dbReference type="EMBL" id="KAK6353038.1"/>
    </source>
</evidence>
<dbReference type="EMBL" id="JAVHNQ010000003">
    <property type="protein sequence ID" value="KAK6353038.1"/>
    <property type="molecule type" value="Genomic_DNA"/>
</dbReference>
<feature type="transmembrane region" description="Helical" evidence="1">
    <location>
        <begin position="128"/>
        <end position="145"/>
    </location>
</feature>
<keyword evidence="3" id="KW-1185">Reference proteome</keyword>
<keyword evidence="1" id="KW-0472">Membrane</keyword>
<protein>
    <submittedName>
        <fullName evidence="2">Uncharacterized protein</fullName>
    </submittedName>
</protein>
<organism evidence="2 3">
    <name type="scientific">Orbilia brochopaga</name>
    <dbReference type="NCBI Taxonomy" id="3140254"/>
    <lineage>
        <taxon>Eukaryota</taxon>
        <taxon>Fungi</taxon>
        <taxon>Dikarya</taxon>
        <taxon>Ascomycota</taxon>
        <taxon>Pezizomycotina</taxon>
        <taxon>Orbiliomycetes</taxon>
        <taxon>Orbiliales</taxon>
        <taxon>Orbiliaceae</taxon>
        <taxon>Orbilia</taxon>
    </lineage>
</organism>
<keyword evidence="1" id="KW-1133">Transmembrane helix</keyword>
<name>A0AAV9V3F3_9PEZI</name>
<dbReference type="Proteomes" id="UP001375240">
    <property type="component" value="Unassembled WGS sequence"/>
</dbReference>
<keyword evidence="1" id="KW-0812">Transmembrane</keyword>
<gene>
    <name evidence="2" type="ORF">TWF696_005029</name>
</gene>
<feature type="transmembrane region" description="Helical" evidence="1">
    <location>
        <begin position="101"/>
        <end position="122"/>
    </location>
</feature>
<proteinExistence type="predicted"/>
<reference evidence="2 3" key="1">
    <citation type="submission" date="2019-10" db="EMBL/GenBank/DDBJ databases">
        <authorList>
            <person name="Palmer J.M."/>
        </authorList>
    </citation>
    <scope>NUCLEOTIDE SEQUENCE [LARGE SCALE GENOMIC DNA]</scope>
    <source>
        <strain evidence="2 3">TWF696</strain>
    </source>
</reference>
<dbReference type="AlphaFoldDB" id="A0AAV9V3F3"/>
<comment type="caution">
    <text evidence="2">The sequence shown here is derived from an EMBL/GenBank/DDBJ whole genome shotgun (WGS) entry which is preliminary data.</text>
</comment>
<accession>A0AAV9V3F3</accession>